<dbReference type="GO" id="GO:0005576">
    <property type="term" value="C:extracellular region"/>
    <property type="evidence" value="ECO:0007669"/>
    <property type="project" value="UniProtKB-SubCell"/>
</dbReference>
<evidence type="ECO:0000256" key="3">
    <source>
        <dbReference type="ARBA" id="ARBA00022525"/>
    </source>
</evidence>
<dbReference type="GO" id="GO:0043657">
    <property type="term" value="C:host cell"/>
    <property type="evidence" value="ECO:0007669"/>
    <property type="project" value="UniProtKB-SubCell"/>
</dbReference>
<keyword evidence="3" id="KW-0964">Secreted</keyword>
<dbReference type="EMBL" id="JAAAHY010000111">
    <property type="protein sequence ID" value="KAF9966968.1"/>
    <property type="molecule type" value="Genomic_DNA"/>
</dbReference>
<dbReference type="AlphaFoldDB" id="A0A9P6JC71"/>
<comment type="caution">
    <text evidence="5">The sequence shown here is derived from an EMBL/GenBank/DDBJ whole genome shotgun (WGS) entry which is preliminary data.</text>
</comment>
<evidence type="ECO:0000256" key="2">
    <source>
        <dbReference type="ARBA" id="ARBA00004613"/>
    </source>
</evidence>
<protein>
    <recommendedName>
        <fullName evidence="4">Crinkler effector protein N-terminal domain-containing protein</fullName>
    </recommendedName>
</protein>
<dbReference type="Pfam" id="PF20147">
    <property type="entry name" value="Crinkler"/>
    <property type="match status" value="1"/>
</dbReference>
<keyword evidence="6" id="KW-1185">Reference proteome</keyword>
<accession>A0A9P6JC71</accession>
<dbReference type="InterPro" id="IPR045379">
    <property type="entry name" value="Crinkler_N"/>
</dbReference>
<evidence type="ECO:0000313" key="6">
    <source>
        <dbReference type="Proteomes" id="UP000738359"/>
    </source>
</evidence>
<reference evidence="5" key="1">
    <citation type="journal article" date="2020" name="Fungal Divers.">
        <title>Resolving the Mortierellaceae phylogeny through synthesis of multi-gene phylogenetics and phylogenomics.</title>
        <authorList>
            <person name="Vandepol N."/>
            <person name="Liber J."/>
            <person name="Desiro A."/>
            <person name="Na H."/>
            <person name="Kennedy M."/>
            <person name="Barry K."/>
            <person name="Grigoriev I.V."/>
            <person name="Miller A.N."/>
            <person name="O'Donnell K."/>
            <person name="Stajich J.E."/>
            <person name="Bonito G."/>
        </authorList>
    </citation>
    <scope>NUCLEOTIDE SEQUENCE</scope>
    <source>
        <strain evidence="5">CK1249</strain>
    </source>
</reference>
<sequence>MSNMNNRLLNLFCLVEGEATSSSCPIKISPADLVDELKWRIKTEYLPRFDDAPAYELTLWRVHHPVIAARKNQPVFLDSMLDSATEREVTEEDG</sequence>
<name>A0A9P6JC71_MORAP</name>
<gene>
    <name evidence="5" type="ORF">BGZ70_000564</name>
</gene>
<evidence type="ECO:0000259" key="4">
    <source>
        <dbReference type="Pfam" id="PF20147"/>
    </source>
</evidence>
<dbReference type="OrthoDB" id="2673191at2759"/>
<feature type="domain" description="Crinkler effector protein N-terminal" evidence="4">
    <location>
        <begin position="9"/>
        <end position="67"/>
    </location>
</feature>
<evidence type="ECO:0000313" key="5">
    <source>
        <dbReference type="EMBL" id="KAF9966968.1"/>
    </source>
</evidence>
<evidence type="ECO:0000256" key="1">
    <source>
        <dbReference type="ARBA" id="ARBA00004340"/>
    </source>
</evidence>
<dbReference type="Proteomes" id="UP000738359">
    <property type="component" value="Unassembled WGS sequence"/>
</dbReference>
<comment type="subcellular location">
    <subcellularLocation>
        <location evidence="1">Host cell</location>
    </subcellularLocation>
    <subcellularLocation>
        <location evidence="2">Secreted</location>
    </subcellularLocation>
</comment>
<proteinExistence type="predicted"/>
<organism evidence="5 6">
    <name type="scientific">Mortierella alpina</name>
    <name type="common">Oleaginous fungus</name>
    <name type="synonym">Mortierella renispora</name>
    <dbReference type="NCBI Taxonomy" id="64518"/>
    <lineage>
        <taxon>Eukaryota</taxon>
        <taxon>Fungi</taxon>
        <taxon>Fungi incertae sedis</taxon>
        <taxon>Mucoromycota</taxon>
        <taxon>Mortierellomycotina</taxon>
        <taxon>Mortierellomycetes</taxon>
        <taxon>Mortierellales</taxon>
        <taxon>Mortierellaceae</taxon>
        <taxon>Mortierella</taxon>
    </lineage>
</organism>